<evidence type="ECO:0000313" key="4">
    <source>
        <dbReference type="EMBL" id="CAD7251169.1"/>
    </source>
</evidence>
<dbReference type="SMART" id="SM00323">
    <property type="entry name" value="RasGAP"/>
    <property type="match status" value="1"/>
</dbReference>
<keyword evidence="2" id="KW-0597">Phosphoprotein</keyword>
<proteinExistence type="predicted"/>
<gene>
    <name evidence="4" type="ORF">DSTB1V02_LOCUS10936</name>
</gene>
<dbReference type="OrthoDB" id="28245at2759"/>
<dbReference type="FunFam" id="1.10.506.10:FF:000015">
    <property type="entry name" value="Neurofibromin isoform 1"/>
    <property type="match status" value="1"/>
</dbReference>
<evidence type="ECO:0000256" key="1">
    <source>
        <dbReference type="ARBA" id="ARBA00022468"/>
    </source>
</evidence>
<dbReference type="PANTHER" id="PTHR10194:SF142">
    <property type="entry name" value="NEUROFIBROMIN"/>
    <property type="match status" value="1"/>
</dbReference>
<evidence type="ECO:0000313" key="5">
    <source>
        <dbReference type="Proteomes" id="UP000677054"/>
    </source>
</evidence>
<dbReference type="PANTHER" id="PTHR10194">
    <property type="entry name" value="RAS GTPASE-ACTIVATING PROTEINS"/>
    <property type="match status" value="1"/>
</dbReference>
<accession>A0A7R9ABL2</accession>
<dbReference type="GO" id="GO:0005096">
    <property type="term" value="F:GTPase activator activity"/>
    <property type="evidence" value="ECO:0007669"/>
    <property type="project" value="UniProtKB-KW"/>
</dbReference>
<dbReference type="Proteomes" id="UP000677054">
    <property type="component" value="Unassembled WGS sequence"/>
</dbReference>
<organism evidence="4">
    <name type="scientific">Darwinula stevensoni</name>
    <dbReference type="NCBI Taxonomy" id="69355"/>
    <lineage>
        <taxon>Eukaryota</taxon>
        <taxon>Metazoa</taxon>
        <taxon>Ecdysozoa</taxon>
        <taxon>Arthropoda</taxon>
        <taxon>Crustacea</taxon>
        <taxon>Oligostraca</taxon>
        <taxon>Ostracoda</taxon>
        <taxon>Podocopa</taxon>
        <taxon>Podocopida</taxon>
        <taxon>Darwinulocopina</taxon>
        <taxon>Darwinuloidea</taxon>
        <taxon>Darwinulidae</taxon>
        <taxon>Darwinula</taxon>
    </lineage>
</organism>
<feature type="domain" description="Ras-GAP" evidence="3">
    <location>
        <begin position="128"/>
        <end position="340"/>
    </location>
</feature>
<dbReference type="Gene3D" id="1.10.506.10">
    <property type="entry name" value="GTPase Activation - p120gap, domain 1"/>
    <property type="match status" value="2"/>
</dbReference>
<reference evidence="4" key="1">
    <citation type="submission" date="2020-11" db="EMBL/GenBank/DDBJ databases">
        <authorList>
            <person name="Tran Van P."/>
        </authorList>
    </citation>
    <scope>NUCLEOTIDE SEQUENCE</scope>
</reference>
<sequence length="467" mass="52693">MKFFTLFMNLLNECGEEELEKQQQRGGGGAGKSLRNATIQAMSNLLSANIDSGLMHSIGLGYHKDLQTRAAFMEVLTKILQQGTEFDTLAETVLADRFEQLVGLVTMMGDKGELSIAVALASVVPTSQMDELARVFVTLFDTKHLLTPLMWNMFYREVEVSDCMQTLFRGNSLGSKIMAFCFKIYGAAYLHSLLHPLIKPLLDEPPLSYEVDPARLPSGEILETNRRNLMSLTEKIFNAIISTADQSFNRRLFSRRPVGFVRLRFPPQLRSMCHCLYQVLSKRFPQVPQNIGAVGTVIFLRFVNPAIVSPYEMGIVESQPSPAVKRGLMLASKILQNIANHVEFSKEQHMLAFNDFLRQHFEPCRSLPISLLEDDRPPSPSPHRFFIQISLDAVVEDQPQHSISFISDANVLALHRLLWTHQERIGEYLARSTKETGDPKAKCRPYEKLATLLAYLGPPEHKPLDSQ</sequence>
<dbReference type="CDD" id="cd05130">
    <property type="entry name" value="RasGAP_Neurofibromin"/>
    <property type="match status" value="1"/>
</dbReference>
<dbReference type="EMBL" id="CAJPEV010003335">
    <property type="protein sequence ID" value="CAG0899525.1"/>
    <property type="molecule type" value="Genomic_DNA"/>
</dbReference>
<dbReference type="InterPro" id="IPR008936">
    <property type="entry name" value="Rho_GTPase_activation_prot"/>
</dbReference>
<dbReference type="Pfam" id="PF00616">
    <property type="entry name" value="RasGAP"/>
    <property type="match status" value="2"/>
</dbReference>
<evidence type="ECO:0000259" key="3">
    <source>
        <dbReference type="PROSITE" id="PS50018"/>
    </source>
</evidence>
<dbReference type="EMBL" id="LR902852">
    <property type="protein sequence ID" value="CAD7251169.1"/>
    <property type="molecule type" value="Genomic_DNA"/>
</dbReference>
<dbReference type="AlphaFoldDB" id="A0A7R9ABL2"/>
<dbReference type="InterPro" id="IPR001936">
    <property type="entry name" value="RasGAP_dom"/>
</dbReference>
<dbReference type="InterPro" id="IPR039360">
    <property type="entry name" value="Ras_GTPase"/>
</dbReference>
<evidence type="ECO:0000256" key="2">
    <source>
        <dbReference type="ARBA" id="ARBA00022553"/>
    </source>
</evidence>
<name>A0A7R9ABL2_9CRUS</name>
<protein>
    <recommendedName>
        <fullName evidence="3">Ras-GAP domain-containing protein</fullName>
    </recommendedName>
</protein>
<dbReference type="SUPFAM" id="SSF48350">
    <property type="entry name" value="GTPase activation domain, GAP"/>
    <property type="match status" value="1"/>
</dbReference>
<dbReference type="PROSITE" id="PS50018">
    <property type="entry name" value="RAS_GTPASE_ACTIV_2"/>
    <property type="match status" value="1"/>
</dbReference>
<keyword evidence="1" id="KW-0343">GTPase activation</keyword>
<keyword evidence="5" id="KW-1185">Reference proteome</keyword>